<dbReference type="Proteomes" id="UP000460561">
    <property type="component" value="Unassembled WGS sequence"/>
</dbReference>
<accession>A0A845A915</accession>
<dbReference type="EMBL" id="WTYQ01000002">
    <property type="protein sequence ID" value="MXP25501.1"/>
    <property type="molecule type" value="Genomic_DNA"/>
</dbReference>
<evidence type="ECO:0000313" key="2">
    <source>
        <dbReference type="Proteomes" id="UP000460561"/>
    </source>
</evidence>
<keyword evidence="2" id="KW-1185">Reference proteome</keyword>
<gene>
    <name evidence="1" type="ORF">GRI39_05525</name>
</gene>
<organism evidence="1 2">
    <name type="scientific">Altericroceibacterium indicum</name>
    <dbReference type="NCBI Taxonomy" id="374177"/>
    <lineage>
        <taxon>Bacteria</taxon>
        <taxon>Pseudomonadati</taxon>
        <taxon>Pseudomonadota</taxon>
        <taxon>Alphaproteobacteria</taxon>
        <taxon>Sphingomonadales</taxon>
        <taxon>Erythrobacteraceae</taxon>
        <taxon>Altericroceibacterium</taxon>
    </lineage>
</organism>
<evidence type="ECO:0000313" key="1">
    <source>
        <dbReference type="EMBL" id="MXP25501.1"/>
    </source>
</evidence>
<reference evidence="1 2" key="1">
    <citation type="submission" date="2019-12" db="EMBL/GenBank/DDBJ databases">
        <title>Genomic-based taxomic classification of the family Erythrobacteraceae.</title>
        <authorList>
            <person name="Xu L."/>
        </authorList>
    </citation>
    <scope>NUCLEOTIDE SEQUENCE [LARGE SCALE GENOMIC DNA]</scope>
    <source>
        <strain evidence="1 2">DSM 18604</strain>
    </source>
</reference>
<proteinExistence type="predicted"/>
<name>A0A845A915_9SPHN</name>
<dbReference type="OrthoDB" id="7424408at2"/>
<comment type="caution">
    <text evidence="1">The sequence shown here is derived from an EMBL/GenBank/DDBJ whole genome shotgun (WGS) entry which is preliminary data.</text>
</comment>
<protein>
    <submittedName>
        <fullName evidence="1">Uncharacterized protein</fullName>
    </submittedName>
</protein>
<dbReference type="RefSeq" id="WP_160738727.1">
    <property type="nucleotide sequence ID" value="NZ_WTYQ01000002.1"/>
</dbReference>
<sequence>MAAPAQAAVKVSFQSFNGSLFGRFPHTFVVFEGTLDSTGKKIHENYGFSAANIGPNVLAGPVKHMMYVEKEKYIRKTNRHFTITVSDATYFRMKKEVAAWRDAPGKYYDLDTRNCIHFVGAIAAIGGVKVDYPQKLLRKPRAWLNHIVDMNPQLHGKKF</sequence>
<dbReference type="AlphaFoldDB" id="A0A845A915"/>